<protein>
    <submittedName>
        <fullName evidence="2">Methionine synthase</fullName>
    </submittedName>
</protein>
<dbReference type="Proteomes" id="UP000246018">
    <property type="component" value="Unassembled WGS sequence"/>
</dbReference>
<proteinExistence type="predicted"/>
<sequence length="328" mass="34435">MSLSTGIGSFPGDDDRAYAEAVRVVLGELPDLPHVPELPGRGAIATMTGRALAVVDGVTADLQPAGWRLTDTSGIDHRRARSLLAQDLDQVEEQAQEHRGAFKTQVAGPWTLAATVEKPRGDKVLSDHGARRELAQALAEGVRGHVADLRRRLPGVDRLVVQVDEPALAAVLDGKVPTASGFGRHRTVDLPEASAALEWVLAAITESGAEPWVHSCAPRSRWSLVRGAGAVGLSADLAVLDAGDLDAFAAAVEDGGTIALGLVPTSEADLTDAVLVERVLRWLDMLGLDPAEVGERLVVTPTCGLAGASAVWARRALELSREAALRLG</sequence>
<evidence type="ECO:0000313" key="2">
    <source>
        <dbReference type="EMBL" id="PVG81383.1"/>
    </source>
</evidence>
<organism evidence="2 3">
    <name type="scientific">Nocardioides gansuensis</name>
    <dbReference type="NCBI Taxonomy" id="2138300"/>
    <lineage>
        <taxon>Bacteria</taxon>
        <taxon>Bacillati</taxon>
        <taxon>Actinomycetota</taxon>
        <taxon>Actinomycetes</taxon>
        <taxon>Propionibacteriales</taxon>
        <taxon>Nocardioidaceae</taxon>
        <taxon>Nocardioides</taxon>
    </lineage>
</organism>
<reference evidence="2 3" key="1">
    <citation type="submission" date="2018-04" db="EMBL/GenBank/DDBJ databases">
        <title>Genome of Nocardioides gansuensis WSJ-1.</title>
        <authorList>
            <person name="Wu S."/>
            <person name="Wang G."/>
        </authorList>
    </citation>
    <scope>NUCLEOTIDE SEQUENCE [LARGE SCALE GENOMIC DNA]</scope>
    <source>
        <strain evidence="2 3">WSJ-1</strain>
    </source>
</reference>
<dbReference type="Pfam" id="PF01717">
    <property type="entry name" value="Meth_synt_2"/>
    <property type="match status" value="1"/>
</dbReference>
<dbReference type="OrthoDB" id="5242426at2"/>
<dbReference type="InterPro" id="IPR038071">
    <property type="entry name" value="UROD/MetE-like_sf"/>
</dbReference>
<dbReference type="RefSeq" id="WP_116573665.1">
    <property type="nucleotide sequence ID" value="NZ_QDGZ01000008.1"/>
</dbReference>
<dbReference type="InterPro" id="IPR002629">
    <property type="entry name" value="Met_Synth_C/arc"/>
</dbReference>
<accession>A0A2T8F6P7</accession>
<feature type="domain" description="Cobalamin-independent methionine synthase MetE C-terminal/archaeal" evidence="1">
    <location>
        <begin position="127"/>
        <end position="324"/>
    </location>
</feature>
<name>A0A2T8F6P7_9ACTN</name>
<evidence type="ECO:0000259" key="1">
    <source>
        <dbReference type="Pfam" id="PF01717"/>
    </source>
</evidence>
<dbReference type="GO" id="GO:0009086">
    <property type="term" value="P:methionine biosynthetic process"/>
    <property type="evidence" value="ECO:0007669"/>
    <property type="project" value="InterPro"/>
</dbReference>
<gene>
    <name evidence="2" type="ORF">DDE18_18010</name>
</gene>
<dbReference type="Gene3D" id="3.20.20.210">
    <property type="match status" value="1"/>
</dbReference>
<dbReference type="GO" id="GO:0003871">
    <property type="term" value="F:5-methyltetrahydropteroyltriglutamate-homocysteine S-methyltransferase activity"/>
    <property type="evidence" value="ECO:0007669"/>
    <property type="project" value="InterPro"/>
</dbReference>
<dbReference type="EMBL" id="QDGZ01000008">
    <property type="protein sequence ID" value="PVG81383.1"/>
    <property type="molecule type" value="Genomic_DNA"/>
</dbReference>
<dbReference type="AlphaFoldDB" id="A0A2T8F6P7"/>
<dbReference type="GO" id="GO:0008270">
    <property type="term" value="F:zinc ion binding"/>
    <property type="evidence" value="ECO:0007669"/>
    <property type="project" value="InterPro"/>
</dbReference>
<comment type="caution">
    <text evidence="2">The sequence shown here is derived from an EMBL/GenBank/DDBJ whole genome shotgun (WGS) entry which is preliminary data.</text>
</comment>
<evidence type="ECO:0000313" key="3">
    <source>
        <dbReference type="Proteomes" id="UP000246018"/>
    </source>
</evidence>
<dbReference type="SUPFAM" id="SSF51726">
    <property type="entry name" value="UROD/MetE-like"/>
    <property type="match status" value="1"/>
</dbReference>
<keyword evidence="3" id="KW-1185">Reference proteome</keyword>